<sequence length="182" mass="21146">MIRSLLSGKSVPKKFWPEALNWATYILNRSPTLSVKDMTPQEAWSGKKPNVQHFRVFGCLAYMHVPDNHRKKLDDKSLKCILLGISEESKAYKLYDPTNKKVIISRDVVFEEDKAWNWSNDTQHKSNDMISVDDRTSESNAVKTQMKITMKITVRMKRILMMKTSLKAVILREMIKQNQTVI</sequence>
<dbReference type="InterPro" id="IPR012337">
    <property type="entry name" value="RNaseH-like_sf"/>
</dbReference>
<organism evidence="2 3">
    <name type="scientific">Trifolium pratense</name>
    <name type="common">Red clover</name>
    <dbReference type="NCBI Taxonomy" id="57577"/>
    <lineage>
        <taxon>Eukaryota</taxon>
        <taxon>Viridiplantae</taxon>
        <taxon>Streptophyta</taxon>
        <taxon>Embryophyta</taxon>
        <taxon>Tracheophyta</taxon>
        <taxon>Spermatophyta</taxon>
        <taxon>Magnoliopsida</taxon>
        <taxon>eudicotyledons</taxon>
        <taxon>Gunneridae</taxon>
        <taxon>Pentapetalae</taxon>
        <taxon>rosids</taxon>
        <taxon>fabids</taxon>
        <taxon>Fabales</taxon>
        <taxon>Fabaceae</taxon>
        <taxon>Papilionoideae</taxon>
        <taxon>50 kb inversion clade</taxon>
        <taxon>NPAAA clade</taxon>
        <taxon>Hologalegina</taxon>
        <taxon>IRL clade</taxon>
        <taxon>Trifolieae</taxon>
        <taxon>Trifolium</taxon>
    </lineage>
</organism>
<dbReference type="GO" id="GO:0016301">
    <property type="term" value="F:kinase activity"/>
    <property type="evidence" value="ECO:0007669"/>
    <property type="project" value="UniProtKB-KW"/>
</dbReference>
<dbReference type="InterPro" id="IPR036397">
    <property type="entry name" value="RNaseH_sf"/>
</dbReference>
<accession>A0A2K3JMR9</accession>
<feature type="domain" description="Retroviral polymerase SH3-like" evidence="1">
    <location>
        <begin position="59"/>
        <end position="122"/>
    </location>
</feature>
<proteinExistence type="predicted"/>
<protein>
    <submittedName>
        <fullName evidence="2">Cysteine-rich receptor-like protein kinase 25-like protein</fullName>
    </submittedName>
</protein>
<gene>
    <name evidence="2" type="ORF">L195_g048951</name>
</gene>
<reference evidence="2 3" key="1">
    <citation type="journal article" date="2014" name="Am. J. Bot.">
        <title>Genome assembly and annotation for red clover (Trifolium pratense; Fabaceae).</title>
        <authorList>
            <person name="Istvanek J."/>
            <person name="Jaros M."/>
            <person name="Krenek A."/>
            <person name="Repkova J."/>
        </authorList>
    </citation>
    <scope>NUCLEOTIDE SEQUENCE [LARGE SCALE GENOMIC DNA]</scope>
    <source>
        <strain evidence="3">cv. Tatra</strain>
        <tissue evidence="2">Young leaves</tissue>
    </source>
</reference>
<reference evidence="2 3" key="2">
    <citation type="journal article" date="2017" name="Front. Plant Sci.">
        <title>Gene Classification and Mining of Molecular Markers Useful in Red Clover (Trifolium pratense) Breeding.</title>
        <authorList>
            <person name="Istvanek J."/>
            <person name="Dluhosova J."/>
            <person name="Dluhos P."/>
            <person name="Patkova L."/>
            <person name="Nedelnik J."/>
            <person name="Repkova J."/>
        </authorList>
    </citation>
    <scope>NUCLEOTIDE SEQUENCE [LARGE SCALE GENOMIC DNA]</scope>
    <source>
        <strain evidence="3">cv. Tatra</strain>
        <tissue evidence="2">Young leaves</tissue>
    </source>
</reference>
<dbReference type="STRING" id="57577.A0A2K3JMR9"/>
<name>A0A2K3JMR9_TRIPR</name>
<dbReference type="InterPro" id="IPR039537">
    <property type="entry name" value="Retrotran_Ty1/copia-like"/>
</dbReference>
<keyword evidence="2" id="KW-0808">Transferase</keyword>
<keyword evidence="2" id="KW-0675">Receptor</keyword>
<dbReference type="PANTHER" id="PTHR42648">
    <property type="entry name" value="TRANSPOSASE, PUTATIVE-RELATED"/>
    <property type="match status" value="1"/>
</dbReference>
<comment type="caution">
    <text evidence="2">The sequence shown here is derived from an EMBL/GenBank/DDBJ whole genome shotgun (WGS) entry which is preliminary data.</text>
</comment>
<evidence type="ECO:0000313" key="3">
    <source>
        <dbReference type="Proteomes" id="UP000236291"/>
    </source>
</evidence>
<dbReference type="SUPFAM" id="SSF53098">
    <property type="entry name" value="Ribonuclease H-like"/>
    <property type="match status" value="1"/>
</dbReference>
<dbReference type="ExpressionAtlas" id="A0A2K3JMR9">
    <property type="expression patterns" value="baseline"/>
</dbReference>
<dbReference type="GO" id="GO:0003676">
    <property type="term" value="F:nucleic acid binding"/>
    <property type="evidence" value="ECO:0007669"/>
    <property type="project" value="InterPro"/>
</dbReference>
<dbReference type="AlphaFoldDB" id="A0A2K3JMR9"/>
<dbReference type="InterPro" id="IPR057670">
    <property type="entry name" value="SH3_retrovirus"/>
</dbReference>
<evidence type="ECO:0000313" key="2">
    <source>
        <dbReference type="EMBL" id="PNX55324.1"/>
    </source>
</evidence>
<dbReference type="EMBL" id="ASHM01071135">
    <property type="protein sequence ID" value="PNX55324.1"/>
    <property type="molecule type" value="Genomic_DNA"/>
</dbReference>
<dbReference type="Gene3D" id="3.30.420.10">
    <property type="entry name" value="Ribonuclease H-like superfamily/Ribonuclease H"/>
    <property type="match status" value="1"/>
</dbReference>
<dbReference type="PANTHER" id="PTHR42648:SF18">
    <property type="entry name" value="RETROTRANSPOSON, UNCLASSIFIED-LIKE PROTEIN"/>
    <property type="match status" value="1"/>
</dbReference>
<keyword evidence="2" id="KW-0418">Kinase</keyword>
<evidence type="ECO:0000259" key="1">
    <source>
        <dbReference type="Pfam" id="PF25597"/>
    </source>
</evidence>
<dbReference type="Proteomes" id="UP000236291">
    <property type="component" value="Unassembled WGS sequence"/>
</dbReference>
<dbReference type="Pfam" id="PF25597">
    <property type="entry name" value="SH3_retrovirus"/>
    <property type="match status" value="1"/>
</dbReference>